<comment type="subcellular location">
    <subcellularLocation>
        <location evidence="1">Nucleus</location>
    </subcellularLocation>
</comment>
<dbReference type="PROSITE" id="PS50888">
    <property type="entry name" value="BHLH"/>
    <property type="match status" value="1"/>
</dbReference>
<dbReference type="InterPro" id="IPR044283">
    <property type="entry name" value="FAMA/SPEECHLESS/MUTE-like"/>
</dbReference>
<keyword evidence="3" id="KW-0238">DNA-binding</keyword>
<accession>A0AAV0CBW5</accession>
<dbReference type="GO" id="GO:0045893">
    <property type="term" value="P:positive regulation of DNA-templated transcription"/>
    <property type="evidence" value="ECO:0007669"/>
    <property type="project" value="TreeGrafter"/>
</dbReference>
<keyword evidence="5" id="KW-0539">Nucleus</keyword>
<keyword evidence="4" id="KW-0804">Transcription</keyword>
<dbReference type="GO" id="GO:0046983">
    <property type="term" value="F:protein dimerization activity"/>
    <property type="evidence" value="ECO:0007669"/>
    <property type="project" value="InterPro"/>
</dbReference>
<dbReference type="Proteomes" id="UP001152523">
    <property type="component" value="Unassembled WGS sequence"/>
</dbReference>
<dbReference type="GO" id="GO:0010052">
    <property type="term" value="P:guard cell differentiation"/>
    <property type="evidence" value="ECO:0007669"/>
    <property type="project" value="InterPro"/>
</dbReference>
<organism evidence="8 9">
    <name type="scientific">Cuscuta epithymum</name>
    <dbReference type="NCBI Taxonomy" id="186058"/>
    <lineage>
        <taxon>Eukaryota</taxon>
        <taxon>Viridiplantae</taxon>
        <taxon>Streptophyta</taxon>
        <taxon>Embryophyta</taxon>
        <taxon>Tracheophyta</taxon>
        <taxon>Spermatophyta</taxon>
        <taxon>Magnoliopsida</taxon>
        <taxon>eudicotyledons</taxon>
        <taxon>Gunneridae</taxon>
        <taxon>Pentapetalae</taxon>
        <taxon>asterids</taxon>
        <taxon>lamiids</taxon>
        <taxon>Solanales</taxon>
        <taxon>Convolvulaceae</taxon>
        <taxon>Cuscuteae</taxon>
        <taxon>Cuscuta</taxon>
        <taxon>Cuscuta subgen. Cuscuta</taxon>
    </lineage>
</organism>
<comment type="caution">
    <text evidence="8">The sequence shown here is derived from an EMBL/GenBank/DDBJ whole genome shotgun (WGS) entry which is preliminary data.</text>
</comment>
<feature type="region of interest" description="Disordered" evidence="6">
    <location>
        <begin position="57"/>
        <end position="87"/>
    </location>
</feature>
<dbReference type="Pfam" id="PF00010">
    <property type="entry name" value="HLH"/>
    <property type="match status" value="1"/>
</dbReference>
<dbReference type="GO" id="GO:0003700">
    <property type="term" value="F:DNA-binding transcription factor activity"/>
    <property type="evidence" value="ECO:0007669"/>
    <property type="project" value="InterPro"/>
</dbReference>
<evidence type="ECO:0000256" key="2">
    <source>
        <dbReference type="ARBA" id="ARBA00023015"/>
    </source>
</evidence>
<gene>
    <name evidence="8" type="ORF">CEPIT_LOCUS4111</name>
</gene>
<evidence type="ECO:0000313" key="9">
    <source>
        <dbReference type="Proteomes" id="UP001152523"/>
    </source>
</evidence>
<feature type="compositionally biased region" description="Polar residues" evidence="6">
    <location>
        <begin position="76"/>
        <end position="87"/>
    </location>
</feature>
<evidence type="ECO:0000256" key="1">
    <source>
        <dbReference type="ARBA" id="ARBA00004123"/>
    </source>
</evidence>
<feature type="domain" description="BHLH" evidence="7">
    <location>
        <begin position="1"/>
        <end position="49"/>
    </location>
</feature>
<keyword evidence="9" id="KW-1185">Reference proteome</keyword>
<dbReference type="Gene3D" id="4.10.280.10">
    <property type="entry name" value="Helix-loop-helix DNA-binding domain"/>
    <property type="match status" value="1"/>
</dbReference>
<evidence type="ECO:0000256" key="6">
    <source>
        <dbReference type="SAM" id="MobiDB-lite"/>
    </source>
</evidence>
<proteinExistence type="predicted"/>
<dbReference type="PANTHER" id="PTHR46684:SF1">
    <property type="entry name" value="TRANSCRIPTION FACTOR MUTE"/>
    <property type="match status" value="1"/>
</dbReference>
<evidence type="ECO:0000256" key="5">
    <source>
        <dbReference type="ARBA" id="ARBA00023242"/>
    </source>
</evidence>
<protein>
    <recommendedName>
        <fullName evidence="7">BHLH domain-containing protein</fullName>
    </recommendedName>
</protein>
<dbReference type="GO" id="GO:0005634">
    <property type="term" value="C:nucleus"/>
    <property type="evidence" value="ECO:0007669"/>
    <property type="project" value="UniProtKB-SubCell"/>
</dbReference>
<name>A0AAV0CBW5_9ASTE</name>
<reference evidence="8" key="1">
    <citation type="submission" date="2022-07" db="EMBL/GenBank/DDBJ databases">
        <authorList>
            <person name="Macas J."/>
            <person name="Novak P."/>
            <person name="Neumann P."/>
        </authorList>
    </citation>
    <scope>NUCLEOTIDE SEQUENCE</scope>
</reference>
<evidence type="ECO:0000313" key="8">
    <source>
        <dbReference type="EMBL" id="CAH9071878.1"/>
    </source>
</evidence>
<evidence type="ECO:0000256" key="3">
    <source>
        <dbReference type="ARBA" id="ARBA00023125"/>
    </source>
</evidence>
<dbReference type="InterPro" id="IPR011598">
    <property type="entry name" value="bHLH_dom"/>
</dbReference>
<dbReference type="EMBL" id="CAMAPF010000021">
    <property type="protein sequence ID" value="CAH9071878.1"/>
    <property type="molecule type" value="Genomic_DNA"/>
</dbReference>
<evidence type="ECO:0000256" key="4">
    <source>
        <dbReference type="ARBA" id="ARBA00023163"/>
    </source>
</evidence>
<dbReference type="InterPro" id="IPR036638">
    <property type="entry name" value="HLH_DNA-bd_sf"/>
</dbReference>
<keyword evidence="2" id="KW-0805">Transcription regulation</keyword>
<dbReference type="SMART" id="SM00353">
    <property type="entry name" value="HLH"/>
    <property type="match status" value="1"/>
</dbReference>
<dbReference type="PANTHER" id="PTHR46684">
    <property type="entry name" value="TRANSCRIPTION FACTOR FAMA"/>
    <property type="match status" value="1"/>
</dbReference>
<dbReference type="GO" id="GO:0003677">
    <property type="term" value="F:DNA binding"/>
    <property type="evidence" value="ECO:0007669"/>
    <property type="project" value="UniProtKB-KW"/>
</dbReference>
<sequence length="212" mass="23731">MSHIGVERKRRRQMNDQLNILRSLTPSSYIQRGDQASIVGGVIEFIKELHQVQQSMEAKKRRIHSLSPDRPPLQPITPTQHLETSSSSNCMMDVNTNSGCEFNEVGACCNSPVADVEARISGSNVILKTISRRVRGQILTIINVLETFSFEILQLNISSIDDTVLYTFVIKIGLECQISVEELALEVQHCFCSNNAAPLVDTCMKEKERKPS</sequence>
<evidence type="ECO:0000259" key="7">
    <source>
        <dbReference type="PROSITE" id="PS50888"/>
    </source>
</evidence>
<dbReference type="SUPFAM" id="SSF47459">
    <property type="entry name" value="HLH, helix-loop-helix DNA-binding domain"/>
    <property type="match status" value="1"/>
</dbReference>
<dbReference type="AlphaFoldDB" id="A0AAV0CBW5"/>